<organism evidence="2">
    <name type="scientific">Mytilinidion resinicola</name>
    <dbReference type="NCBI Taxonomy" id="574789"/>
    <lineage>
        <taxon>Eukaryota</taxon>
        <taxon>Fungi</taxon>
        <taxon>Dikarya</taxon>
        <taxon>Ascomycota</taxon>
        <taxon>Pezizomycotina</taxon>
        <taxon>Dothideomycetes</taxon>
        <taxon>Pleosporomycetidae</taxon>
        <taxon>Mytilinidiales</taxon>
        <taxon>Mytilinidiaceae</taxon>
        <taxon>Mytilinidion</taxon>
    </lineage>
</organism>
<dbReference type="Pfam" id="PF20253">
    <property type="entry name" value="DUF6604"/>
    <property type="match status" value="1"/>
</dbReference>
<dbReference type="PANTHER" id="PTHR38795:SF1">
    <property type="entry name" value="DUF6604 DOMAIN-CONTAINING PROTEIN"/>
    <property type="match status" value="1"/>
</dbReference>
<dbReference type="AlphaFoldDB" id="A0A6A6Z206"/>
<dbReference type="Proteomes" id="UP000504636">
    <property type="component" value="Unplaced"/>
</dbReference>
<dbReference type="GeneID" id="54467833"/>
<evidence type="ECO:0000313" key="3">
    <source>
        <dbReference type="Proteomes" id="UP000504636"/>
    </source>
</evidence>
<accession>A0A6A6Z206</accession>
<proteinExistence type="predicted"/>
<sequence length="775" mass="89410">MSNPADTTAPKVANLVGSYKRYKSDIDCVIRWLIRIGDEQEDFVKMAKSDPKKDNTVSVTLDAFNLDFVAEMVTQRGIHVPPTILGKMKRALSLRKRCGICGENLHAWLRNQYAALATEDTQPASNAQSGDHDSIQYEIEELDFYNDMGRLEGKRPNLRSLLAPRTFHIFCLFDDLQNIRAFIRESWSEYLNGKIDLMNAAVVTNTALKLARGLIAEFEFECREPKPGSQIAQLRIYNLVARTRGKDPWELELEDVATWCYLPTKLMLFGYGELVLPDEPEVSELFLPYFKNKLSNTHKMENRRESMLALDRLNEDQAILHQCLEVFSFLVGMNPSFPVLDEITKCLGHFTQDRRPLLWFSFVAQIFLDVYHTLPHDQAQPHKSTKAFGDLKFSALRVKKITEEHWKFSKSLPEVSFWPKNCYGAAYIQSIYDNVQWLIIDDGVWEKKKEKYQEKYWSTFEKHEHFKRNPVLCGLMMFVINIRTESIGYHYINKWSTGIQLAHLYNLVQRTTAKCPAWPDMKIFIGVYGEQDIFMGARPNTVSQSSKSFEMASKRNPAEVVVSNAGTGNMLLNEYCGCRPTVLNVPSISWLLAEIENFSLATKHGLAKTSISLQRKAWETSHEIGRLQFLQAIKDAMVCEEPRINFNYFGLHQRCIELMRLIRDKNPRRFVWPGGDKDMDDTHIGIMVEWILGSTLFGVTDVMKQYLAKNGDVACRQLRAFSKAYKNDQADMVLEDAKRYTYWRCLEDVIDRDVFALMTGMSTRSDWGRDARKEA</sequence>
<dbReference type="PANTHER" id="PTHR38795">
    <property type="entry name" value="DUF6604 DOMAIN-CONTAINING PROTEIN"/>
    <property type="match status" value="1"/>
</dbReference>
<dbReference type="RefSeq" id="XP_033581713.1">
    <property type="nucleotide sequence ID" value="XM_033726940.1"/>
</dbReference>
<dbReference type="EMBL" id="MU003694">
    <property type="protein sequence ID" value="KAF2814749.1"/>
    <property type="molecule type" value="Genomic_DNA"/>
</dbReference>
<keyword evidence="3" id="KW-1185">Reference proteome</keyword>
<dbReference type="OrthoDB" id="5238236at2759"/>
<reference evidence="4" key="3">
    <citation type="submission" date="2025-04" db="UniProtKB">
        <authorList>
            <consortium name="RefSeq"/>
        </authorList>
    </citation>
    <scope>IDENTIFICATION</scope>
    <source>
        <strain evidence="4">CBS 304.34</strain>
    </source>
</reference>
<protein>
    <recommendedName>
        <fullName evidence="1">DUF6604 domain-containing protein</fullName>
    </recommendedName>
</protein>
<reference evidence="4" key="2">
    <citation type="submission" date="2020-04" db="EMBL/GenBank/DDBJ databases">
        <authorList>
            <consortium name="NCBI Genome Project"/>
        </authorList>
    </citation>
    <scope>NUCLEOTIDE SEQUENCE</scope>
    <source>
        <strain evidence="4">CBS 304.34</strain>
    </source>
</reference>
<evidence type="ECO:0000313" key="4">
    <source>
        <dbReference type="RefSeq" id="XP_033581713.1"/>
    </source>
</evidence>
<evidence type="ECO:0000259" key="1">
    <source>
        <dbReference type="Pfam" id="PF20253"/>
    </source>
</evidence>
<dbReference type="InterPro" id="IPR046539">
    <property type="entry name" value="DUF6604"/>
</dbReference>
<name>A0A6A6Z206_9PEZI</name>
<evidence type="ECO:0000313" key="2">
    <source>
        <dbReference type="EMBL" id="KAF2814749.1"/>
    </source>
</evidence>
<feature type="domain" description="DUF6604" evidence="1">
    <location>
        <begin position="140"/>
        <end position="219"/>
    </location>
</feature>
<reference evidence="2 4" key="1">
    <citation type="journal article" date="2020" name="Stud. Mycol.">
        <title>101 Dothideomycetes genomes: a test case for predicting lifestyles and emergence of pathogens.</title>
        <authorList>
            <person name="Haridas S."/>
            <person name="Albert R."/>
            <person name="Binder M."/>
            <person name="Bloem J."/>
            <person name="Labutti K."/>
            <person name="Salamov A."/>
            <person name="Andreopoulos B."/>
            <person name="Baker S."/>
            <person name="Barry K."/>
            <person name="Bills G."/>
            <person name="Bluhm B."/>
            <person name="Cannon C."/>
            <person name="Castanera R."/>
            <person name="Culley D."/>
            <person name="Daum C."/>
            <person name="Ezra D."/>
            <person name="Gonzalez J."/>
            <person name="Henrissat B."/>
            <person name="Kuo A."/>
            <person name="Liang C."/>
            <person name="Lipzen A."/>
            <person name="Lutzoni F."/>
            <person name="Magnuson J."/>
            <person name="Mondo S."/>
            <person name="Nolan M."/>
            <person name="Ohm R."/>
            <person name="Pangilinan J."/>
            <person name="Park H.-J."/>
            <person name="Ramirez L."/>
            <person name="Alfaro M."/>
            <person name="Sun H."/>
            <person name="Tritt A."/>
            <person name="Yoshinaga Y."/>
            <person name="Zwiers L.-H."/>
            <person name="Turgeon B."/>
            <person name="Goodwin S."/>
            <person name="Spatafora J."/>
            <person name="Crous P."/>
            <person name="Grigoriev I."/>
        </authorList>
    </citation>
    <scope>NUCLEOTIDE SEQUENCE</scope>
    <source>
        <strain evidence="2 4">CBS 304.34</strain>
    </source>
</reference>
<gene>
    <name evidence="2 4" type="ORF">BDZ99DRAFT_548855</name>
</gene>